<keyword evidence="1" id="KW-0614">Plasmid</keyword>
<organism evidence="1 2">
    <name type="scientific">Sinorhizobium meliloti (strain SM11)</name>
    <dbReference type="NCBI Taxonomy" id="707241"/>
    <lineage>
        <taxon>Bacteria</taxon>
        <taxon>Pseudomonadati</taxon>
        <taxon>Pseudomonadota</taxon>
        <taxon>Alphaproteobacteria</taxon>
        <taxon>Hyphomicrobiales</taxon>
        <taxon>Rhizobiaceae</taxon>
        <taxon>Sinorhizobium/Ensifer group</taxon>
        <taxon>Sinorhizobium</taxon>
    </lineage>
</organism>
<name>F7XDU8_SINMM</name>
<dbReference type="Proteomes" id="UP000009045">
    <property type="component" value="Plasmid pSmeSM11c"/>
</dbReference>
<gene>
    <name evidence="1" type="ordered locus">SM11_pC0650</name>
</gene>
<dbReference type="AlphaFoldDB" id="F7XDU8"/>
<evidence type="ECO:0000313" key="1">
    <source>
        <dbReference type="EMBL" id="AEH81723.1"/>
    </source>
</evidence>
<dbReference type="KEGG" id="smx:SM11_pC0650"/>
<dbReference type="EMBL" id="CP001831">
    <property type="protein sequence ID" value="AEH81723.1"/>
    <property type="molecule type" value="Genomic_DNA"/>
</dbReference>
<sequence>MAYRGMEKLGDHDLEAIKVTVGSVEALAMT</sequence>
<geneLocation type="plasmid" evidence="1 2">
    <name>pSmeSM11c</name>
</geneLocation>
<accession>F7XDU8</accession>
<proteinExistence type="predicted"/>
<evidence type="ECO:0000313" key="2">
    <source>
        <dbReference type="Proteomes" id="UP000009045"/>
    </source>
</evidence>
<protein>
    <submittedName>
        <fullName evidence="1">Uncharacterized protein</fullName>
    </submittedName>
</protein>
<dbReference type="HOGENOM" id="CLU_3405488_0_0_5"/>
<reference evidence="1 2" key="1">
    <citation type="journal article" date="2011" name="J. Biotechnol.">
        <title>The complete genome sequence of the dominant Sinorhizobium meliloti field isolate SM11 extends the S. meliloti pan-genome.</title>
        <authorList>
            <person name="Schneiker-Bekel S."/>
            <person name="Wibberg D."/>
            <person name="Bekel T."/>
            <person name="Blom J."/>
            <person name="Linke B."/>
            <person name="Neuweger H."/>
            <person name="Stiens M."/>
            <person name="Vorholter F.J."/>
            <person name="Weidner S."/>
            <person name="Goesmann A."/>
            <person name="Puhler A."/>
            <person name="Schluter A."/>
        </authorList>
    </citation>
    <scope>NUCLEOTIDE SEQUENCE [LARGE SCALE GENOMIC DNA]</scope>
    <source>
        <strain evidence="1 2">SM11</strain>
        <plasmid evidence="2">pSmeSM11c</plasmid>
    </source>
</reference>